<proteinExistence type="predicted"/>
<name>A0A388MFB9_CHABU</name>
<dbReference type="PANTHER" id="PTHR36702">
    <property type="entry name" value="HOLLIDAY JUNCTION RESOLVASE"/>
    <property type="match status" value="1"/>
</dbReference>
<dbReference type="AlphaFoldDB" id="A0A388MFB9"/>
<dbReference type="SUPFAM" id="SSF48371">
    <property type="entry name" value="ARM repeat"/>
    <property type="match status" value="1"/>
</dbReference>
<feature type="compositionally biased region" description="Gly residues" evidence="1">
    <location>
        <begin position="251"/>
        <end position="271"/>
    </location>
</feature>
<dbReference type="OrthoDB" id="1925340at2759"/>
<dbReference type="InterPro" id="IPR016024">
    <property type="entry name" value="ARM-type_fold"/>
</dbReference>
<feature type="region of interest" description="Disordered" evidence="1">
    <location>
        <begin position="1"/>
        <end position="21"/>
    </location>
</feature>
<gene>
    <name evidence="2" type="ORF">CBR_g61877</name>
</gene>
<sequence length="1176" mass="126437">MVEMEVDEDCTGRSGGNPLEEDEGDGLILCLLQRLSEQEQSVGGMVKALNALSSVSLETRVKHNNKVLQALIECWATCNARVNGVSIEEELGLRDSILRNASFKVLEFAAELGAHQLYARLGEEVCLWSANAITEYVDGRSGGALEAYCQVQRSVVNFVAAIICCATQLYGDGKGEVVGYIEPVIPATFKLARNILFPSEACRVSYPADFPKLAQGLVGAAVKLVLAVRQAIRSCVNVSAPDNAARSMDGGSSGLGNGQEEGGQGLGGRGAGAPLRGKLEAISSCSLPDVRVVATTCYALFEMATASSRQKSLNFAIANLTWKGLVSLLQDREGRAVIAQVVDIPEIINTLISLMVEAFQTALRAWIAENQQAKADSGNPDDQQQQRKQACGGPTEKDLERSKKRCIPIKFFLLNLMRICCTYPSEAMSGTSGKEIISYVVQVSAVILVQPAAGHCLLPSAAVLALTELVGPILFGLLRAMLTCNGVAADAKVTLIRYLCDSEDDEPSLALASLHSLSSLPSSFDDAILSSKGENRQRPPNEVILSGRLATMVVVMQCAAEFEMGVLMELVRKLDWVLECVQRTMVFNLTMSKSSLPQEGEQGRGPKSSTGPVPVKSASEVPLYSRLVNAVAVLAAVIGSSEDADSASTMESGGSSFGELPAQLECFLFANAMHPNPLCADLVLRVWCFILQHSSDDGSRAQIQLLISLLRECILGLDFHTVGFNAMDSVHTIARLIVALLQSVSESVTNSILDDLLLVVDPSLLAKPEFIASLAVLLSWGLNVNEFRNSSGESFASIVLKKYGTLSLQIARSIASAMTAGIMDIATLHSTLCCMSFLLIGNRTEDLAAEREIACEIAIEVLKAAARDDLRPRTVLSLLLPPALQVLKLSWSSLTQDRALSVLHCLLAAAHRLGPVKHGPKAAEMAFHAVLAEFLAVLSTGCDTFDTEMWGVVHRLFHVALRETHSALVFSGLVSFEKFGSNLSMDDLWKFVPPDAAAGRMLIADVGMDVSHTKPSGPKDFPPTQVAFMKALGQVIEDRESGIIVRNDEEDFDLMRRETDVLCALPRSQSTALSMQLGIPDPAFQERSGITAVDGRDLSGAAAEEKVREGFTLVRSGLNLLEQALPSLRKRGNDPAVSWEWISSSLDELRLIVDMKVFQNSSSTGTGKSSLDMDEG</sequence>
<feature type="region of interest" description="Disordered" evidence="1">
    <location>
        <begin position="374"/>
        <end position="397"/>
    </location>
</feature>
<dbReference type="InterPro" id="IPR027902">
    <property type="entry name" value="DUF4487"/>
</dbReference>
<evidence type="ECO:0000313" key="2">
    <source>
        <dbReference type="EMBL" id="GBG93251.1"/>
    </source>
</evidence>
<feature type="region of interest" description="Disordered" evidence="1">
    <location>
        <begin position="247"/>
        <end position="271"/>
    </location>
</feature>
<dbReference type="STRING" id="69332.A0A388MFB9"/>
<dbReference type="Pfam" id="PF14868">
    <property type="entry name" value="DUF4487"/>
    <property type="match status" value="2"/>
</dbReference>
<feature type="region of interest" description="Disordered" evidence="1">
    <location>
        <begin position="595"/>
        <end position="614"/>
    </location>
</feature>
<reference evidence="2 3" key="1">
    <citation type="journal article" date="2018" name="Cell">
        <title>The Chara Genome: Secondary Complexity and Implications for Plant Terrestrialization.</title>
        <authorList>
            <person name="Nishiyama T."/>
            <person name="Sakayama H."/>
            <person name="Vries J.D."/>
            <person name="Buschmann H."/>
            <person name="Saint-Marcoux D."/>
            <person name="Ullrich K.K."/>
            <person name="Haas F.B."/>
            <person name="Vanderstraeten L."/>
            <person name="Becker D."/>
            <person name="Lang D."/>
            <person name="Vosolsobe S."/>
            <person name="Rombauts S."/>
            <person name="Wilhelmsson P.K.I."/>
            <person name="Janitza P."/>
            <person name="Kern R."/>
            <person name="Heyl A."/>
            <person name="Rumpler F."/>
            <person name="Villalobos L.I.A.C."/>
            <person name="Clay J.M."/>
            <person name="Skokan R."/>
            <person name="Toyoda A."/>
            <person name="Suzuki Y."/>
            <person name="Kagoshima H."/>
            <person name="Schijlen E."/>
            <person name="Tajeshwar N."/>
            <person name="Catarino B."/>
            <person name="Hetherington A.J."/>
            <person name="Saltykova A."/>
            <person name="Bonnot C."/>
            <person name="Breuninger H."/>
            <person name="Symeonidi A."/>
            <person name="Radhakrishnan G.V."/>
            <person name="Van Nieuwerburgh F."/>
            <person name="Deforce D."/>
            <person name="Chang C."/>
            <person name="Karol K.G."/>
            <person name="Hedrich R."/>
            <person name="Ulvskov P."/>
            <person name="Glockner G."/>
            <person name="Delwiche C.F."/>
            <person name="Petrasek J."/>
            <person name="Van de Peer Y."/>
            <person name="Friml J."/>
            <person name="Beilby M."/>
            <person name="Dolan L."/>
            <person name="Kohara Y."/>
            <person name="Sugano S."/>
            <person name="Fujiyama A."/>
            <person name="Delaux P.-M."/>
            <person name="Quint M."/>
            <person name="TheiBen G."/>
            <person name="Hagemann M."/>
            <person name="Harholt J."/>
            <person name="Dunand C."/>
            <person name="Zachgo S."/>
            <person name="Langdale J."/>
            <person name="Maumus F."/>
            <person name="Straeten D.V.D."/>
            <person name="Gould S.B."/>
            <person name="Rensing S.A."/>
        </authorList>
    </citation>
    <scope>NUCLEOTIDE SEQUENCE [LARGE SCALE GENOMIC DNA]</scope>
    <source>
        <strain evidence="2 3">S276</strain>
    </source>
</reference>
<organism evidence="2 3">
    <name type="scientific">Chara braunii</name>
    <name type="common">Braun's stonewort</name>
    <dbReference type="NCBI Taxonomy" id="69332"/>
    <lineage>
        <taxon>Eukaryota</taxon>
        <taxon>Viridiplantae</taxon>
        <taxon>Streptophyta</taxon>
        <taxon>Charophyceae</taxon>
        <taxon>Charales</taxon>
        <taxon>Characeae</taxon>
        <taxon>Chara</taxon>
    </lineage>
</organism>
<protein>
    <submittedName>
        <fullName evidence="2">Uncharacterized protein</fullName>
    </submittedName>
</protein>
<accession>A0A388MFB9</accession>
<evidence type="ECO:0000313" key="3">
    <source>
        <dbReference type="Proteomes" id="UP000265515"/>
    </source>
</evidence>
<keyword evidence="3" id="KW-1185">Reference proteome</keyword>
<comment type="caution">
    <text evidence="2">The sequence shown here is derived from an EMBL/GenBank/DDBJ whole genome shotgun (WGS) entry which is preliminary data.</text>
</comment>
<dbReference type="EMBL" id="BFEA01001339">
    <property type="protein sequence ID" value="GBG93251.1"/>
    <property type="molecule type" value="Genomic_DNA"/>
</dbReference>
<dbReference type="Proteomes" id="UP000265515">
    <property type="component" value="Unassembled WGS sequence"/>
</dbReference>
<evidence type="ECO:0000256" key="1">
    <source>
        <dbReference type="SAM" id="MobiDB-lite"/>
    </source>
</evidence>
<dbReference type="PANTHER" id="PTHR36702:SF1">
    <property type="entry name" value="HOLLIDAY JUNCTION RESOLVASE"/>
    <property type="match status" value="1"/>
</dbReference>
<dbReference type="Gramene" id="GBG93251">
    <property type="protein sequence ID" value="GBG93251"/>
    <property type="gene ID" value="CBR_g61877"/>
</dbReference>
<feature type="compositionally biased region" description="Polar residues" evidence="1">
    <location>
        <begin position="374"/>
        <end position="388"/>
    </location>
</feature>